<feature type="domain" description="Sulfotransferase" evidence="3">
    <location>
        <begin position="11"/>
        <end position="195"/>
    </location>
</feature>
<keyword evidence="2" id="KW-0325">Glycoprotein</keyword>
<dbReference type="SUPFAM" id="SSF52540">
    <property type="entry name" value="P-loop containing nucleoside triphosphate hydrolases"/>
    <property type="match status" value="1"/>
</dbReference>
<dbReference type="Gene3D" id="3.40.50.300">
    <property type="entry name" value="P-loop containing nucleotide triphosphate hydrolases"/>
    <property type="match status" value="1"/>
</dbReference>
<evidence type="ECO:0000313" key="4">
    <source>
        <dbReference type="EMBL" id="PJE64593.1"/>
    </source>
</evidence>
<dbReference type="AlphaFoldDB" id="A0A2M8KXI0"/>
<keyword evidence="1" id="KW-0808">Transferase</keyword>
<evidence type="ECO:0000256" key="2">
    <source>
        <dbReference type="ARBA" id="ARBA00023180"/>
    </source>
</evidence>
<dbReference type="PANTHER" id="PTHR10605">
    <property type="entry name" value="HEPARAN SULFATE SULFOTRANSFERASE"/>
    <property type="match status" value="1"/>
</dbReference>
<gene>
    <name evidence="4" type="ORF">COU90_02015</name>
</gene>
<comment type="caution">
    <text evidence="4">The sequence shown here is derived from an EMBL/GenBank/DDBJ whole genome shotgun (WGS) entry which is preliminary data.</text>
</comment>
<evidence type="ECO:0000256" key="1">
    <source>
        <dbReference type="ARBA" id="ARBA00022679"/>
    </source>
</evidence>
<name>A0A2M8KXI0_9BACT</name>
<evidence type="ECO:0000313" key="5">
    <source>
        <dbReference type="Proteomes" id="UP000229098"/>
    </source>
</evidence>
<dbReference type="InterPro" id="IPR027417">
    <property type="entry name" value="P-loop_NTPase"/>
</dbReference>
<dbReference type="PANTHER" id="PTHR10605:SF56">
    <property type="entry name" value="BIFUNCTIONAL HEPARAN SULFATE N-DEACETYLASE_N-SULFOTRANSFERASE"/>
    <property type="match status" value="1"/>
</dbReference>
<dbReference type="GO" id="GO:0008146">
    <property type="term" value="F:sulfotransferase activity"/>
    <property type="evidence" value="ECO:0007669"/>
    <property type="project" value="InterPro"/>
</dbReference>
<protein>
    <recommendedName>
        <fullName evidence="3">Sulfotransferase domain-containing protein</fullName>
    </recommendedName>
</protein>
<organism evidence="4 5">
    <name type="scientific">Candidatus Ryanbacteria bacterium CG10_big_fil_rev_8_21_14_0_10_43_42</name>
    <dbReference type="NCBI Taxonomy" id="1974864"/>
    <lineage>
        <taxon>Bacteria</taxon>
        <taxon>Candidatus Ryaniibacteriota</taxon>
    </lineage>
</organism>
<evidence type="ECO:0000259" key="3">
    <source>
        <dbReference type="Pfam" id="PF00685"/>
    </source>
</evidence>
<reference evidence="5" key="1">
    <citation type="submission" date="2017-09" db="EMBL/GenBank/DDBJ databases">
        <title>Depth-based differentiation of microbial function through sediment-hosted aquifers and enrichment of novel symbionts in the deep terrestrial subsurface.</title>
        <authorList>
            <person name="Probst A.J."/>
            <person name="Ladd B."/>
            <person name="Jarett J.K."/>
            <person name="Geller-Mcgrath D.E."/>
            <person name="Sieber C.M.K."/>
            <person name="Emerson J.B."/>
            <person name="Anantharaman K."/>
            <person name="Thomas B.C."/>
            <person name="Malmstrom R."/>
            <person name="Stieglmeier M."/>
            <person name="Klingl A."/>
            <person name="Woyke T."/>
            <person name="Ryan C.M."/>
            <person name="Banfield J.F."/>
        </authorList>
    </citation>
    <scope>NUCLEOTIDE SEQUENCE [LARGE SCALE GENOMIC DNA]</scope>
</reference>
<dbReference type="Proteomes" id="UP000229098">
    <property type="component" value="Unassembled WGS sequence"/>
</dbReference>
<dbReference type="InterPro" id="IPR037359">
    <property type="entry name" value="NST/OST"/>
</dbReference>
<proteinExistence type="predicted"/>
<dbReference type="Pfam" id="PF00685">
    <property type="entry name" value="Sulfotransfer_1"/>
    <property type="match status" value="1"/>
</dbReference>
<sequence>MNSSDQFTLDFIGIGAPKCGTSWAAACVDEHPEACVSKPKELHFFNRRRFMLFSFEDRPDLWNYTKGMEWYKNHFTHCASAIIKGEWSTDYIYDSEAPELIKKHFPNIKLVLLLRNPVDQTYSQYLHKAEGRTYPPFEKLIKNDAYLASGLYYEYIKRYLTVFPREQIFIGIYEEMRKKPALFIKNLYTFLNINPSFIPPSLVLEVNPSAPKASTLKRSFTITSEHAMRNPIGRIIIRIMKFLHINNAIKRVLYNPIRRAVVTKSEKKTAYTPLTPDIRAQLSSYYAADIEKLASLLGKDLSAWKS</sequence>
<dbReference type="EMBL" id="PFEF01000005">
    <property type="protein sequence ID" value="PJE64593.1"/>
    <property type="molecule type" value="Genomic_DNA"/>
</dbReference>
<dbReference type="InterPro" id="IPR000863">
    <property type="entry name" value="Sulfotransferase_dom"/>
</dbReference>
<accession>A0A2M8KXI0</accession>